<dbReference type="Pfam" id="PF13707">
    <property type="entry name" value="RloB"/>
    <property type="match status" value="1"/>
</dbReference>
<evidence type="ECO:0000313" key="2">
    <source>
        <dbReference type="EMBL" id="TKA11284.1"/>
    </source>
</evidence>
<dbReference type="OrthoDB" id="9796523at2"/>
<sequence length="242" mass="28188">MAKPKGRDSAARRKSTKRGRENRPRDVYIFTEGEVTEPEYIDIILREGDLIRPDQRVERHFENATATGKYRKPLPMVKEAISVLRRVEREARDAGLEAEDWNWPQVWVLFDRDDHQGIPEARKLAEQADVKIAYSHPCFELWRLLHYQNYTSTFGGVCGSANSRLHQQPGFAQTYGKNVRAVSEQQSKHIKPDQILRRDRYSTAKKYAQKINNGHDEPDPTTWDPYTDVWRFVEDGLLLSGY</sequence>
<dbReference type="Proteomes" id="UP000305778">
    <property type="component" value="Unassembled WGS sequence"/>
</dbReference>
<feature type="region of interest" description="Disordered" evidence="1">
    <location>
        <begin position="1"/>
        <end position="25"/>
    </location>
</feature>
<evidence type="ECO:0000256" key="1">
    <source>
        <dbReference type="SAM" id="MobiDB-lite"/>
    </source>
</evidence>
<comment type="caution">
    <text evidence="2">The sequence shown here is derived from an EMBL/GenBank/DDBJ whole genome shotgun (WGS) entry which is preliminary data.</text>
</comment>
<reference evidence="2 3" key="1">
    <citation type="submission" date="2019-04" db="EMBL/GenBank/DDBJ databases">
        <title>Streptomyces oryziradicis sp. nov., a novel actinomycete isolated from rhizosphere soil of rice (Oryza sativa L.).</title>
        <authorList>
            <person name="Li C."/>
        </authorList>
    </citation>
    <scope>NUCLEOTIDE SEQUENCE [LARGE SCALE GENOMIC DNA]</scope>
    <source>
        <strain evidence="2 3">NEAU-C40</strain>
    </source>
</reference>
<dbReference type="EMBL" id="SUMC01000009">
    <property type="protein sequence ID" value="TKA11284.1"/>
    <property type="molecule type" value="Genomic_DNA"/>
</dbReference>
<accession>A0A4U0SMU9</accession>
<feature type="compositionally biased region" description="Basic and acidic residues" evidence="1">
    <location>
        <begin position="1"/>
        <end position="11"/>
    </location>
</feature>
<name>A0A4U0SMU9_9ACTN</name>
<protein>
    <submittedName>
        <fullName evidence="2">RloB domain-containing protein</fullName>
    </submittedName>
</protein>
<evidence type="ECO:0000313" key="3">
    <source>
        <dbReference type="Proteomes" id="UP000305778"/>
    </source>
</evidence>
<keyword evidence="3" id="KW-1185">Reference proteome</keyword>
<dbReference type="InterPro" id="IPR025591">
    <property type="entry name" value="RloB"/>
</dbReference>
<organism evidence="2 3">
    <name type="scientific">Actinacidiphila oryziradicis</name>
    <dbReference type="NCBI Taxonomy" id="2571141"/>
    <lineage>
        <taxon>Bacteria</taxon>
        <taxon>Bacillati</taxon>
        <taxon>Actinomycetota</taxon>
        <taxon>Actinomycetes</taxon>
        <taxon>Kitasatosporales</taxon>
        <taxon>Streptomycetaceae</taxon>
        <taxon>Actinacidiphila</taxon>
    </lineage>
</organism>
<dbReference type="RefSeq" id="WP_136723697.1">
    <property type="nucleotide sequence ID" value="NZ_SUMC01000009.1"/>
</dbReference>
<gene>
    <name evidence="2" type="ORF">FCI23_13170</name>
</gene>
<proteinExistence type="predicted"/>
<dbReference type="AlphaFoldDB" id="A0A4U0SMU9"/>